<dbReference type="InterPro" id="IPR005069">
    <property type="entry name" value="Nucl-diP-sugar_transferase"/>
</dbReference>
<proteinExistence type="predicted"/>
<keyword evidence="4" id="KW-1185">Reference proteome</keyword>
<feature type="compositionally biased region" description="Acidic residues" evidence="1">
    <location>
        <begin position="82"/>
        <end position="108"/>
    </location>
</feature>
<dbReference type="KEGG" id="vcn:VOLCADRAFT_92385"/>
<evidence type="ECO:0000313" key="3">
    <source>
        <dbReference type="EMBL" id="EFJ47189.1"/>
    </source>
</evidence>
<feature type="compositionally biased region" description="Basic and acidic residues" evidence="1">
    <location>
        <begin position="136"/>
        <end position="147"/>
    </location>
</feature>
<dbReference type="Proteomes" id="UP000001058">
    <property type="component" value="Unassembled WGS sequence"/>
</dbReference>
<dbReference type="GO" id="GO:0052325">
    <property type="term" value="P:cell wall pectin biosynthetic process"/>
    <property type="evidence" value="ECO:0007669"/>
    <property type="project" value="TreeGrafter"/>
</dbReference>
<dbReference type="InterPro" id="IPR053250">
    <property type="entry name" value="Glycosyltransferase_77"/>
</dbReference>
<dbReference type="AlphaFoldDB" id="D8TZI8"/>
<dbReference type="GO" id="GO:0052636">
    <property type="term" value="F:arabinosyltransferase activity"/>
    <property type="evidence" value="ECO:0007669"/>
    <property type="project" value="TreeGrafter"/>
</dbReference>
<dbReference type="Pfam" id="PF03407">
    <property type="entry name" value="Nucleotid_trans"/>
    <property type="match status" value="1"/>
</dbReference>
<feature type="region of interest" description="Disordered" evidence="1">
    <location>
        <begin position="1"/>
        <end position="166"/>
    </location>
</feature>
<feature type="compositionally biased region" description="Low complexity" evidence="1">
    <location>
        <begin position="148"/>
        <end position="166"/>
    </location>
</feature>
<dbReference type="EMBL" id="GL378346">
    <property type="protein sequence ID" value="EFJ47189.1"/>
    <property type="molecule type" value="Genomic_DNA"/>
</dbReference>
<organism evidence="4">
    <name type="scientific">Volvox carteri f. nagariensis</name>
    <dbReference type="NCBI Taxonomy" id="3068"/>
    <lineage>
        <taxon>Eukaryota</taxon>
        <taxon>Viridiplantae</taxon>
        <taxon>Chlorophyta</taxon>
        <taxon>core chlorophytes</taxon>
        <taxon>Chlorophyceae</taxon>
        <taxon>CS clade</taxon>
        <taxon>Chlamydomonadales</taxon>
        <taxon>Volvocaceae</taxon>
        <taxon>Volvox</taxon>
    </lineage>
</organism>
<dbReference type="GeneID" id="9615915"/>
<feature type="domain" description="Nucleotide-diphospho-sugar transferase" evidence="2">
    <location>
        <begin position="222"/>
        <end position="453"/>
    </location>
</feature>
<feature type="compositionally biased region" description="Low complexity" evidence="1">
    <location>
        <begin position="30"/>
        <end position="63"/>
    </location>
</feature>
<evidence type="ECO:0000259" key="2">
    <source>
        <dbReference type="Pfam" id="PF03407"/>
    </source>
</evidence>
<dbReference type="InParanoid" id="D8TZI8"/>
<dbReference type="eggNOG" id="ENOG502SHVW">
    <property type="taxonomic scope" value="Eukaryota"/>
</dbReference>
<dbReference type="PANTHER" id="PTHR46936">
    <property type="entry name" value="ARABINOSYLTRANSFERASE XEG113"/>
    <property type="match status" value="1"/>
</dbReference>
<name>D8TZI8_VOLCA</name>
<feature type="compositionally biased region" description="Low complexity" evidence="1">
    <location>
        <begin position="117"/>
        <end position="135"/>
    </location>
</feature>
<dbReference type="GO" id="GO:0005794">
    <property type="term" value="C:Golgi apparatus"/>
    <property type="evidence" value="ECO:0007669"/>
    <property type="project" value="TreeGrafter"/>
</dbReference>
<evidence type="ECO:0000313" key="4">
    <source>
        <dbReference type="Proteomes" id="UP000001058"/>
    </source>
</evidence>
<protein>
    <recommendedName>
        <fullName evidence="2">Nucleotide-diphospho-sugar transferase domain-containing protein</fullName>
    </recommendedName>
</protein>
<gene>
    <name evidence="3" type="ORF">VOLCADRAFT_92385</name>
</gene>
<accession>D8TZI8</accession>
<dbReference type="PANTHER" id="PTHR46936:SF1">
    <property type="entry name" value="ARABINOSYLTRANSFERASE XEG113"/>
    <property type="match status" value="1"/>
</dbReference>
<dbReference type="RefSeq" id="XP_002951738.1">
    <property type="nucleotide sequence ID" value="XM_002951692.1"/>
</dbReference>
<dbReference type="OrthoDB" id="540503at2759"/>
<sequence>MVTPVGDNDDDGAQNDAPGNLDEDDDTAEEGAAAAGANTTVGGGNQSAAAAAAAIDVGAGADGSSVSALEGSSRPGAVDGSTDYDNDNDQSDLYVDVDPDVEDYDANQDVDPKKLVQRGQSQKQKQGEQEQTPQKQKAEKQDVEKAGQQEQQQQQQQPPAEGAAAEAVVEVEGAPDGCGSLSRELLAQWAVNNTVMVAFTNSIMFRNFGPTWLHHVRKAGIKYWVLAVADNDTAKLVRNYGADHCFLVHENEIDDTAADFKWGSRSWQLHTWQKVLTVRHVHMLGFHVINSDMDVVWLRNPLEHFLVKYTEPDYWVSMDPITTANPLGDDGPELGVSTHHYMNTGVYFLRQTPGGRALIDKWYEIRSEMQKTGFHDQDGLYNYFKDSGQLVRQDIRVTLVVEGKTKLAQLPATLFQNGYSHCINQIHKVHGLQPFEVHFVWVWGGNAGKISRMREQMYYIDPPSYYSDGYFLSYDVEPIQVRLQISRGSTSAAALADLPLLLLLLHLLSCKMVLVLVLDPAGFNEWRDTEAMVETHLTALDSQLTDTWYGLALAALLNRTVVLPKMKCFCIQNWFENPQCRLPGEPHTRFPLAPACPADYVFNMDALASFNVSGRRVEFREFSFLDNERTHAEVKERPLVVIASRKATAPSRDGDVLTIPSGLKSGPLLAALQPFLQAPAADVAGKTAAKKVTGAAPKRLHFRNPRLAFGGWSDPAVAQEFEAHVAGLPVRWCCRPDAVAKEHKVEVHHQLTMHPAKEVTKEGGGGSASAATAQARLRLRLQH</sequence>
<evidence type="ECO:0000256" key="1">
    <source>
        <dbReference type="SAM" id="MobiDB-lite"/>
    </source>
</evidence>
<reference evidence="3 4" key="1">
    <citation type="journal article" date="2010" name="Science">
        <title>Genomic analysis of organismal complexity in the multicellular green alga Volvox carteri.</title>
        <authorList>
            <person name="Prochnik S.E."/>
            <person name="Umen J."/>
            <person name="Nedelcu A.M."/>
            <person name="Hallmann A."/>
            <person name="Miller S.M."/>
            <person name="Nishii I."/>
            <person name="Ferris P."/>
            <person name="Kuo A."/>
            <person name="Mitros T."/>
            <person name="Fritz-Laylin L.K."/>
            <person name="Hellsten U."/>
            <person name="Chapman J."/>
            <person name="Simakov O."/>
            <person name="Rensing S.A."/>
            <person name="Terry A."/>
            <person name="Pangilinan J."/>
            <person name="Kapitonov V."/>
            <person name="Jurka J."/>
            <person name="Salamov A."/>
            <person name="Shapiro H."/>
            <person name="Schmutz J."/>
            <person name="Grimwood J."/>
            <person name="Lindquist E."/>
            <person name="Lucas S."/>
            <person name="Grigoriev I.V."/>
            <person name="Schmitt R."/>
            <person name="Kirk D."/>
            <person name="Rokhsar D.S."/>
        </authorList>
    </citation>
    <scope>NUCLEOTIDE SEQUENCE [LARGE SCALE GENOMIC DNA]</scope>
    <source>
        <strain evidence="4">f. Nagariensis / Eve</strain>
    </source>
</reference>